<evidence type="ECO:0000256" key="7">
    <source>
        <dbReference type="RuleBase" id="RU910716"/>
    </source>
</evidence>
<evidence type="ECO:0000256" key="4">
    <source>
        <dbReference type="ARBA" id="ARBA00022692"/>
    </source>
</evidence>
<feature type="transmembrane region" description="Helical" evidence="7">
    <location>
        <begin position="69"/>
        <end position="91"/>
    </location>
</feature>
<evidence type="ECO:0000256" key="1">
    <source>
        <dbReference type="ARBA" id="ARBA00004651"/>
    </source>
</evidence>
<keyword evidence="3" id="KW-1003">Cell membrane</keyword>
<gene>
    <name evidence="9" type="ORF">D915_005148</name>
</gene>
<feature type="transmembrane region" description="Helical" evidence="7">
    <location>
        <begin position="329"/>
        <end position="350"/>
    </location>
</feature>
<name>A0A4E0RSU7_FASHE</name>
<dbReference type="InterPro" id="IPR018629">
    <property type="entry name" value="XK-rel"/>
</dbReference>
<evidence type="ECO:0000256" key="8">
    <source>
        <dbReference type="SAM" id="MobiDB-lite"/>
    </source>
</evidence>
<evidence type="ECO:0000256" key="3">
    <source>
        <dbReference type="ARBA" id="ARBA00022475"/>
    </source>
</evidence>
<evidence type="ECO:0000313" key="9">
    <source>
        <dbReference type="EMBL" id="THD23647.1"/>
    </source>
</evidence>
<proteinExistence type="inferred from homology"/>
<evidence type="ECO:0000256" key="5">
    <source>
        <dbReference type="ARBA" id="ARBA00022989"/>
    </source>
</evidence>
<feature type="compositionally biased region" description="Polar residues" evidence="8">
    <location>
        <begin position="565"/>
        <end position="586"/>
    </location>
</feature>
<feature type="transmembrane region" description="Helical" evidence="7">
    <location>
        <begin position="401"/>
        <end position="421"/>
    </location>
</feature>
<dbReference type="GO" id="GO:0005886">
    <property type="term" value="C:plasma membrane"/>
    <property type="evidence" value="ECO:0007669"/>
    <property type="project" value="UniProtKB-SubCell"/>
</dbReference>
<dbReference type="PANTHER" id="PTHR16024:SF6">
    <property type="entry name" value="XK-RELATED PROTEIN"/>
    <property type="match status" value="1"/>
</dbReference>
<feature type="compositionally biased region" description="Basic and acidic residues" evidence="8">
    <location>
        <begin position="600"/>
        <end position="616"/>
    </location>
</feature>
<dbReference type="Pfam" id="PF09815">
    <property type="entry name" value="XK-related"/>
    <property type="match status" value="1"/>
</dbReference>
<sequence length="725" mass="81665">MGSRYTATSLGTTNVESVVSVVDDLVSDRAIWRKLFCIVLCTLFVINAWAVISLHVINFTNETVLEVTVSVVVLLVGQYIACGLVDGFIYWRRWRQTSQKVHSKFQEENKEAWICMRITLNLLGFAPVARYIESLIVVRRMFQLEKQYMADAVAYAKEFKPPSTLPAGSLISAPATSVHPSSSHKMGSHLSMDPNRIRGLNAGLIKVQKVRRQFRRTERDAACVALASGVAGAGPFLISQGVLLFRRIGINFAMAQTTIVGIIVCMATGIVWLCATLAHFYPASYEQSEVEHDRGIGQVPVGGLILLFTVHVIHVTMRCSAFILFTAQFYLIVLVVIGFHFFFVWIMLLVARSCTKQDYSNPVTTERSSISGNFLSDLMFAYVGLFEFANAQAKFTRTRYFLFYFFYYLENASMVGAWYVYFTYPEVWYYLPALLIITIVQLLGFILLQVYLYLYSQPRRKTTLCGLCFAHKDLDTNNQFPAARTQPNELESNLRAYGLSQPGGASGLGVPVSMISGRSGTNTGWTRAAPSGMCDPVFGQQISQLATPTKNRIRGKNRPARNPAARSQSEFSSTILPAASTISVSHQPEERVRSQRHGIRRETPDRNRISGVDRHRTASSSQLELEVEAVTRHDETNNLAPNQIRPRADHPADGRRKRDMEYRPNHMERQRLQSRYLPYTTRSENNHSKKNAAEQPNTVTKGVFKSQVNQGRVRPQWPYAGNDPR</sequence>
<keyword evidence="10" id="KW-1185">Reference proteome</keyword>
<keyword evidence="5 7" id="KW-1133">Transmembrane helix</keyword>
<dbReference type="Proteomes" id="UP000230066">
    <property type="component" value="Unassembled WGS sequence"/>
</dbReference>
<accession>A0A4E0RSU7</accession>
<keyword evidence="4 7" id="KW-0812">Transmembrane</keyword>
<comment type="subcellular location">
    <subcellularLocation>
        <location evidence="1">Cell membrane</location>
        <topology evidence="1">Multi-pass membrane protein</topology>
    </subcellularLocation>
    <subcellularLocation>
        <location evidence="7">Membrane</location>
        <topology evidence="7">Multi-pass membrane protein</topology>
    </subcellularLocation>
</comment>
<protein>
    <recommendedName>
        <fullName evidence="7">XK-related protein</fullName>
    </recommendedName>
</protein>
<feature type="compositionally biased region" description="Basic and acidic residues" evidence="8">
    <location>
        <begin position="646"/>
        <end position="671"/>
    </location>
</feature>
<evidence type="ECO:0000313" key="10">
    <source>
        <dbReference type="Proteomes" id="UP000230066"/>
    </source>
</evidence>
<feature type="region of interest" description="Disordered" evidence="8">
    <location>
        <begin position="552"/>
        <end position="725"/>
    </location>
</feature>
<feature type="transmembrane region" description="Helical" evidence="7">
    <location>
        <begin position="301"/>
        <end position="317"/>
    </location>
</feature>
<feature type="transmembrane region" description="Helical" evidence="7">
    <location>
        <begin position="224"/>
        <end position="245"/>
    </location>
</feature>
<comment type="similarity">
    <text evidence="2 7">Belongs to the XK family.</text>
</comment>
<evidence type="ECO:0000256" key="6">
    <source>
        <dbReference type="ARBA" id="ARBA00023136"/>
    </source>
</evidence>
<dbReference type="AlphaFoldDB" id="A0A4E0RSU7"/>
<reference evidence="9" key="1">
    <citation type="submission" date="2019-03" db="EMBL/GenBank/DDBJ databases">
        <title>Improved annotation for the trematode Fasciola hepatica.</title>
        <authorList>
            <person name="Choi Y.-J."/>
            <person name="Martin J."/>
            <person name="Mitreva M."/>
        </authorList>
    </citation>
    <scope>NUCLEOTIDE SEQUENCE [LARGE SCALE GENOMIC DNA]</scope>
</reference>
<comment type="caution">
    <text evidence="9">The sequence shown here is derived from an EMBL/GenBank/DDBJ whole genome shotgun (WGS) entry which is preliminary data.</text>
</comment>
<keyword evidence="6 7" id="KW-0472">Membrane</keyword>
<dbReference type="InterPro" id="IPR050895">
    <property type="entry name" value="XK-related_scramblase"/>
</dbReference>
<dbReference type="EMBL" id="JXXN02002025">
    <property type="protein sequence ID" value="THD23647.1"/>
    <property type="molecule type" value="Genomic_DNA"/>
</dbReference>
<feature type="compositionally biased region" description="Polar residues" evidence="8">
    <location>
        <begin position="694"/>
        <end position="710"/>
    </location>
</feature>
<feature type="transmembrane region" description="Helical" evidence="7">
    <location>
        <begin position="35"/>
        <end position="57"/>
    </location>
</feature>
<dbReference type="PANTHER" id="PTHR16024">
    <property type="entry name" value="XK-RELATED PROTEIN"/>
    <property type="match status" value="1"/>
</dbReference>
<feature type="transmembrane region" description="Helical" evidence="7">
    <location>
        <begin position="257"/>
        <end position="281"/>
    </location>
</feature>
<organism evidence="9 10">
    <name type="scientific">Fasciola hepatica</name>
    <name type="common">Liver fluke</name>
    <dbReference type="NCBI Taxonomy" id="6192"/>
    <lineage>
        <taxon>Eukaryota</taxon>
        <taxon>Metazoa</taxon>
        <taxon>Spiralia</taxon>
        <taxon>Lophotrochozoa</taxon>
        <taxon>Platyhelminthes</taxon>
        <taxon>Trematoda</taxon>
        <taxon>Digenea</taxon>
        <taxon>Plagiorchiida</taxon>
        <taxon>Echinostomata</taxon>
        <taxon>Echinostomatoidea</taxon>
        <taxon>Fasciolidae</taxon>
        <taxon>Fasciola</taxon>
    </lineage>
</organism>
<evidence type="ECO:0000256" key="2">
    <source>
        <dbReference type="ARBA" id="ARBA00008789"/>
    </source>
</evidence>
<feature type="transmembrane region" description="Helical" evidence="7">
    <location>
        <begin position="427"/>
        <end position="454"/>
    </location>
</feature>